<protein>
    <recommendedName>
        <fullName evidence="5">Bacterial repeat domain-containing protein</fullName>
    </recommendedName>
</protein>
<sequence>MARTITMIVCSLLALSLAGCREEAFPGKSPSRDGLVTFTAAAGTDTRSTQEGSFEKGDAIGVFAIEPKTGVYFATNSRYTYDGGRFRPATEADNIMVTAGTDFDFYVYYPFKTGQTDLTAISHTVGDQDEKTGWLAADFMTATHTDPVLDYTVPLHFRHRLSTVELRIEGNDGVREATLENVKRMNRFNLLTGGVTTDESRGSCRMYRYSPAGDATAVFRVTIPAQTLTASSNYVVLSGNTDMRLHGTSDMVTEAGKVHNYRMDYKKRITILDYASGGTTTGAGLYNTGSSCTVTASVKAGYEFAGWHEGGRIVSDAARYTFEVLTDRTLEPRYRNYGDWSVTLTATPTSVSWQGGTSMLSAEASRVTFVNGVQETTQTAVPTISGGAEGFFLSGNTVTVSENNTASARSCVFTARHGGASATATVSQGASPVSYYFYYTKGGTSHTEYPDDSSSGGFSLDITSYKKTGESTRNLSWSASGDSWIHVNGASVSYEENPNKERRTGTVTLKQDESGYTLTLKVVQPGKTSVDIEQ</sequence>
<feature type="domain" description="Bacterial repeat" evidence="2">
    <location>
        <begin position="275"/>
        <end position="326"/>
    </location>
</feature>
<dbReference type="InterPro" id="IPR013783">
    <property type="entry name" value="Ig-like_fold"/>
</dbReference>
<name>R9H9Q5_BACT4</name>
<dbReference type="Pfam" id="PF13004">
    <property type="entry name" value="BACON"/>
    <property type="match status" value="1"/>
</dbReference>
<comment type="caution">
    <text evidence="3">The sequence shown here is derived from an EMBL/GenBank/DDBJ whole genome shotgun (WGS) entry which is preliminary data.</text>
</comment>
<dbReference type="CDD" id="cd13120">
    <property type="entry name" value="BF2867_like_N"/>
    <property type="match status" value="1"/>
</dbReference>
<dbReference type="InterPro" id="IPR025049">
    <property type="entry name" value="Mfa-like_1"/>
</dbReference>
<accession>R9H9Q5</accession>
<dbReference type="RefSeq" id="WP_016268456.1">
    <property type="nucleotide sequence ID" value="NZ_KE159459.1"/>
</dbReference>
<dbReference type="GeneID" id="82153953"/>
<dbReference type="PROSITE" id="PS51257">
    <property type="entry name" value="PROKAR_LIPOPROTEIN"/>
    <property type="match status" value="1"/>
</dbReference>
<proteinExistence type="predicted"/>
<dbReference type="HOGENOM" id="CLU_509649_0_0_10"/>
<evidence type="ECO:0000313" key="3">
    <source>
        <dbReference type="EMBL" id="EOS00634.1"/>
    </source>
</evidence>
<dbReference type="Proteomes" id="UP000014207">
    <property type="component" value="Unassembled WGS sequence"/>
</dbReference>
<dbReference type="EMBL" id="ASSM01000009">
    <property type="protein sequence ID" value="EOS00634.1"/>
    <property type="molecule type" value="Genomic_DNA"/>
</dbReference>
<evidence type="ECO:0000259" key="1">
    <source>
        <dbReference type="Pfam" id="PF13004"/>
    </source>
</evidence>
<dbReference type="InterPro" id="IPR044060">
    <property type="entry name" value="Bacterial_rp_domain"/>
</dbReference>
<reference evidence="3 4" key="1">
    <citation type="submission" date="2013-04" db="EMBL/GenBank/DDBJ databases">
        <title>The Genome Sequence of Bacteroides thetaiotaomicron dnLKV9.</title>
        <authorList>
            <consortium name="The Broad Institute Genomics Platform"/>
            <consortium name="The Broad Institute Genome Sequencing Center for Infectious Disease"/>
            <person name="Earl A."/>
            <person name="Xavier R."/>
            <person name="Kuhn K."/>
            <person name="Stappenbeck T."/>
            <person name="Walker B."/>
            <person name="Young S."/>
            <person name="Zeng Q."/>
            <person name="Gargeya S."/>
            <person name="Fitzgerald M."/>
            <person name="Haas B."/>
            <person name="Abouelleil A."/>
            <person name="Allen A.W."/>
            <person name="Alvarado L."/>
            <person name="Arachchi H.M."/>
            <person name="Berlin A.M."/>
            <person name="Chapman S.B."/>
            <person name="Gainer-Dewar J."/>
            <person name="Goldberg J."/>
            <person name="Griggs A."/>
            <person name="Gujja S."/>
            <person name="Hansen M."/>
            <person name="Howarth C."/>
            <person name="Imamovic A."/>
            <person name="Ireland A."/>
            <person name="Larimer J."/>
            <person name="McCowan C."/>
            <person name="Murphy C."/>
            <person name="Pearson M."/>
            <person name="Poon T.W."/>
            <person name="Priest M."/>
            <person name="Roberts A."/>
            <person name="Saif S."/>
            <person name="Shea T."/>
            <person name="Sisk P."/>
            <person name="Sykes S."/>
            <person name="Wortman J."/>
            <person name="Nusbaum C."/>
            <person name="Birren B."/>
        </authorList>
    </citation>
    <scope>NUCLEOTIDE SEQUENCE [LARGE SCALE GENOMIC DNA]</scope>
    <source>
        <strain evidence="4">dnLKV9</strain>
    </source>
</reference>
<dbReference type="PATRIC" id="fig|1235785.3.peg.2492"/>
<dbReference type="AlphaFoldDB" id="R9H9Q5"/>
<evidence type="ECO:0000313" key="4">
    <source>
        <dbReference type="Proteomes" id="UP000014207"/>
    </source>
</evidence>
<gene>
    <name evidence="3" type="ORF">C799_02483</name>
</gene>
<dbReference type="InterPro" id="IPR024361">
    <property type="entry name" value="BACON"/>
</dbReference>
<dbReference type="Pfam" id="PF18998">
    <property type="entry name" value="Flg_new_2"/>
    <property type="match status" value="1"/>
</dbReference>
<feature type="domain" description="BACON" evidence="1">
    <location>
        <begin position="478"/>
        <end position="524"/>
    </location>
</feature>
<organism evidence="3 4">
    <name type="scientific">Bacteroides thetaiotaomicron dnLKV9</name>
    <dbReference type="NCBI Taxonomy" id="1235785"/>
    <lineage>
        <taxon>Bacteria</taxon>
        <taxon>Pseudomonadati</taxon>
        <taxon>Bacteroidota</taxon>
        <taxon>Bacteroidia</taxon>
        <taxon>Bacteroidales</taxon>
        <taxon>Bacteroidaceae</taxon>
        <taxon>Bacteroides</taxon>
    </lineage>
</organism>
<dbReference type="Pfam" id="PF13149">
    <property type="entry name" value="Mfa_like_1"/>
    <property type="match status" value="1"/>
</dbReference>
<dbReference type="Gene3D" id="2.60.40.10">
    <property type="entry name" value="Immunoglobulins"/>
    <property type="match status" value="2"/>
</dbReference>
<dbReference type="InterPro" id="IPR042278">
    <property type="entry name" value="Mfa-like_1_N"/>
</dbReference>
<evidence type="ECO:0008006" key="5">
    <source>
        <dbReference type="Google" id="ProtNLM"/>
    </source>
</evidence>
<evidence type="ECO:0000259" key="2">
    <source>
        <dbReference type="Pfam" id="PF18998"/>
    </source>
</evidence>
<dbReference type="Gene3D" id="2.60.40.2620">
    <property type="entry name" value="Fimbrillin-like"/>
    <property type="match status" value="1"/>
</dbReference>